<comment type="caution">
    <text evidence="2">The sequence shown here is derived from an EMBL/GenBank/DDBJ whole genome shotgun (WGS) entry which is preliminary data.</text>
</comment>
<reference evidence="2" key="1">
    <citation type="submission" date="2021-12" db="EMBL/GenBank/DDBJ databases">
        <authorList>
            <person name="Lee J.-H."/>
            <person name="Kim S.-B."/>
        </authorList>
    </citation>
    <scope>NUCLEOTIDE SEQUENCE</scope>
    <source>
        <strain evidence="2">NR30</strain>
    </source>
</reference>
<feature type="region of interest" description="Disordered" evidence="1">
    <location>
        <begin position="82"/>
        <end position="102"/>
    </location>
</feature>
<dbReference type="RefSeq" id="WP_232648435.1">
    <property type="nucleotide sequence ID" value="NZ_JAJSBI010000005.1"/>
</dbReference>
<protein>
    <submittedName>
        <fullName evidence="2">Uncharacterized protein</fullName>
    </submittedName>
</protein>
<evidence type="ECO:0000313" key="2">
    <source>
        <dbReference type="EMBL" id="MCD9874369.1"/>
    </source>
</evidence>
<proteinExistence type="predicted"/>
<gene>
    <name evidence="2" type="ORF">LJ657_11895</name>
</gene>
<evidence type="ECO:0000256" key="1">
    <source>
        <dbReference type="SAM" id="MobiDB-lite"/>
    </source>
</evidence>
<dbReference type="EMBL" id="JAJSBI010000005">
    <property type="protein sequence ID" value="MCD9874369.1"/>
    <property type="molecule type" value="Genomic_DNA"/>
</dbReference>
<dbReference type="Proteomes" id="UP001108029">
    <property type="component" value="Unassembled WGS sequence"/>
</dbReference>
<name>A0A9Q3VMN9_9ACTN</name>
<organism evidence="2 3">
    <name type="scientific">Streptomyces guryensis</name>
    <dbReference type="NCBI Taxonomy" id="2886947"/>
    <lineage>
        <taxon>Bacteria</taxon>
        <taxon>Bacillati</taxon>
        <taxon>Actinomycetota</taxon>
        <taxon>Actinomycetes</taxon>
        <taxon>Kitasatosporales</taxon>
        <taxon>Streptomycetaceae</taxon>
        <taxon>Streptomyces</taxon>
    </lineage>
</organism>
<evidence type="ECO:0000313" key="3">
    <source>
        <dbReference type="Proteomes" id="UP001108029"/>
    </source>
</evidence>
<sequence>MARVRALVDEGGGVVLVGDASLSVVPDVRSVRSGAVAPRALAGREVNRRRGEVRPGDVLVRGPIRIEGLDLADRVRLELLGKSGASSRPAPPPACMMRGPAGPSARTAAVAVATASV</sequence>
<dbReference type="AlphaFoldDB" id="A0A9Q3VMN9"/>
<keyword evidence="3" id="KW-1185">Reference proteome</keyword>
<accession>A0A9Q3VMN9</accession>